<reference evidence="2 3" key="1">
    <citation type="submission" date="2018-06" db="EMBL/GenBank/DDBJ databases">
        <authorList>
            <consortium name="Pathogen Informatics"/>
            <person name="Doyle S."/>
        </authorList>
    </citation>
    <scope>NUCLEOTIDE SEQUENCE [LARGE SCALE GENOMIC DNA]</scope>
    <source>
        <strain evidence="2 3">NCTC10692</strain>
    </source>
</reference>
<dbReference type="AlphaFoldDB" id="A0A379JP73"/>
<evidence type="ECO:0000256" key="1">
    <source>
        <dbReference type="SAM" id="MobiDB-lite"/>
    </source>
</evidence>
<dbReference type="AntiFam" id="ANF00006">
    <property type="entry name" value="Translation of CRISPR region"/>
</dbReference>
<sequence length="274" mass="29373">MPVHPRWRGEHICSCLWAISRYGSSPLARGTRIGAGKSSDSVRFIPAGAGNTRNPARRRQPAAVHPRWRGEHQGSPDAEAWRPGSSPLARGTLVHPRLPGSNSRFIPAGAGNTKPTSTRPSLMPVHPRWRGEHAVVRAGNVFDYGSSPLARGTLQGEYRRSAYPRFIPAGAGNTLTPVTGAHPMTVHPRWRGEHGLFDHDLKASPGSSPLARGTLIPRLHVPAAQRFIPAGAGNTSMALAQRAKLTVHPRWRGEHAQGGRGGRQGFIPAGAGNT</sequence>
<gene>
    <name evidence="2" type="ORF">NCTC10692_00833</name>
</gene>
<dbReference type="EMBL" id="UGUV01000002">
    <property type="protein sequence ID" value="SUD50427.1"/>
    <property type="molecule type" value="Genomic_DNA"/>
</dbReference>
<feature type="region of interest" description="Disordered" evidence="1">
    <location>
        <begin position="43"/>
        <end position="124"/>
    </location>
</feature>
<name>A0A379JP73_ECTOL</name>
<protein>
    <submittedName>
        <fullName evidence="2">Domain of uncharacterized function (DUF2825)</fullName>
    </submittedName>
</protein>
<dbReference type="AntiFam" id="ANF00057">
    <property type="entry name" value="Translation of E. coli type CRISPR repeat"/>
</dbReference>
<evidence type="ECO:0000313" key="3">
    <source>
        <dbReference type="Proteomes" id="UP000255303"/>
    </source>
</evidence>
<organism evidence="2 3">
    <name type="scientific">Ectopseudomonas oleovorans</name>
    <name type="common">Pseudomonas oleovorans</name>
    <dbReference type="NCBI Taxonomy" id="301"/>
    <lineage>
        <taxon>Bacteria</taxon>
        <taxon>Pseudomonadati</taxon>
        <taxon>Pseudomonadota</taxon>
        <taxon>Gammaproteobacteria</taxon>
        <taxon>Pseudomonadales</taxon>
        <taxon>Pseudomonadaceae</taxon>
        <taxon>Ectopseudomonas</taxon>
    </lineage>
</organism>
<accession>A0A379JP73</accession>
<dbReference type="Proteomes" id="UP000255303">
    <property type="component" value="Unassembled WGS sequence"/>
</dbReference>
<evidence type="ECO:0000313" key="2">
    <source>
        <dbReference type="EMBL" id="SUD50427.1"/>
    </source>
</evidence>
<feature type="region of interest" description="Disordered" evidence="1">
    <location>
        <begin position="253"/>
        <end position="274"/>
    </location>
</feature>
<proteinExistence type="predicted"/>